<feature type="compositionally biased region" description="Basic and acidic residues" evidence="14">
    <location>
        <begin position="41"/>
        <end position="55"/>
    </location>
</feature>
<keyword evidence="18" id="KW-1185">Reference proteome</keyword>
<dbReference type="InterPro" id="IPR027417">
    <property type="entry name" value="P-loop_NTPase"/>
</dbReference>
<name>A0A9D4YEP2_PEA</name>
<comment type="function">
    <text evidence="12">ATP-dependent RNA helicase required for 60S ribosomal subunit synthesis. Involved in efficient pre-rRNA processing, predominantly at site A3, which is necessary for the normal formation of 25S and 5.8S rRNAs.</text>
</comment>
<dbReference type="OrthoDB" id="196131at2759"/>
<keyword evidence="11" id="KW-0539">Nucleus</keyword>
<dbReference type="PANTHER" id="PTHR47958">
    <property type="entry name" value="ATP-DEPENDENT RNA HELICASE DBP3"/>
    <property type="match status" value="1"/>
</dbReference>
<dbReference type="SMART" id="SM00487">
    <property type="entry name" value="DEXDc"/>
    <property type="match status" value="1"/>
</dbReference>
<dbReference type="Pfam" id="PF00271">
    <property type="entry name" value="Helicase_C"/>
    <property type="match status" value="1"/>
</dbReference>
<evidence type="ECO:0000256" key="12">
    <source>
        <dbReference type="ARBA" id="ARBA00037449"/>
    </source>
</evidence>
<dbReference type="Gramene" id="Psat2g139400.1">
    <property type="protein sequence ID" value="Psat2g139400.1.cds"/>
    <property type="gene ID" value="Psat2g139400"/>
</dbReference>
<dbReference type="PROSITE" id="PS00039">
    <property type="entry name" value="DEAD_ATP_HELICASE"/>
    <property type="match status" value="1"/>
</dbReference>
<feature type="compositionally biased region" description="Polar residues" evidence="14">
    <location>
        <begin position="16"/>
        <end position="28"/>
    </location>
</feature>
<dbReference type="FunFam" id="3.40.50.300:FF:000008">
    <property type="entry name" value="ATP-dependent RNA helicase RhlB"/>
    <property type="match status" value="1"/>
</dbReference>
<dbReference type="InterPro" id="IPR044742">
    <property type="entry name" value="DEAD/DEAH_RhlB"/>
</dbReference>
<evidence type="ECO:0000256" key="2">
    <source>
        <dbReference type="ARBA" id="ARBA00009334"/>
    </source>
</evidence>
<dbReference type="Pfam" id="PF00270">
    <property type="entry name" value="DEAD"/>
    <property type="match status" value="1"/>
</dbReference>
<organism evidence="17 18">
    <name type="scientific">Pisum sativum</name>
    <name type="common">Garden pea</name>
    <name type="synonym">Lathyrus oleraceus</name>
    <dbReference type="NCBI Taxonomy" id="3888"/>
    <lineage>
        <taxon>Eukaryota</taxon>
        <taxon>Viridiplantae</taxon>
        <taxon>Streptophyta</taxon>
        <taxon>Embryophyta</taxon>
        <taxon>Tracheophyta</taxon>
        <taxon>Spermatophyta</taxon>
        <taxon>Magnoliopsida</taxon>
        <taxon>eudicotyledons</taxon>
        <taxon>Gunneridae</taxon>
        <taxon>Pentapetalae</taxon>
        <taxon>rosids</taxon>
        <taxon>fabids</taxon>
        <taxon>Fabales</taxon>
        <taxon>Fabaceae</taxon>
        <taxon>Papilionoideae</taxon>
        <taxon>50 kb inversion clade</taxon>
        <taxon>NPAAA clade</taxon>
        <taxon>Hologalegina</taxon>
        <taxon>IRL clade</taxon>
        <taxon>Fabeae</taxon>
        <taxon>Lathyrus</taxon>
    </lineage>
</organism>
<dbReference type="InterPro" id="IPR014001">
    <property type="entry name" value="Helicase_ATP-bd"/>
</dbReference>
<dbReference type="CDD" id="cd18787">
    <property type="entry name" value="SF2_C_DEAD"/>
    <property type="match status" value="1"/>
</dbReference>
<gene>
    <name evidence="17" type="ORF">KIW84_024078</name>
</gene>
<feature type="domain" description="Helicase C-terminal" evidence="16">
    <location>
        <begin position="338"/>
        <end position="501"/>
    </location>
</feature>
<reference evidence="17 18" key="1">
    <citation type="journal article" date="2022" name="Nat. Genet.">
        <title>Improved pea reference genome and pan-genome highlight genomic features and evolutionary characteristics.</title>
        <authorList>
            <person name="Yang T."/>
            <person name="Liu R."/>
            <person name="Luo Y."/>
            <person name="Hu S."/>
            <person name="Wang D."/>
            <person name="Wang C."/>
            <person name="Pandey M.K."/>
            <person name="Ge S."/>
            <person name="Xu Q."/>
            <person name="Li N."/>
            <person name="Li G."/>
            <person name="Huang Y."/>
            <person name="Saxena R.K."/>
            <person name="Ji Y."/>
            <person name="Li M."/>
            <person name="Yan X."/>
            <person name="He Y."/>
            <person name="Liu Y."/>
            <person name="Wang X."/>
            <person name="Xiang C."/>
            <person name="Varshney R.K."/>
            <person name="Ding H."/>
            <person name="Gao S."/>
            <person name="Zong X."/>
        </authorList>
    </citation>
    <scope>NUCLEOTIDE SEQUENCE [LARGE SCALE GENOMIC DNA]</scope>
    <source>
        <strain evidence="17 18">cv. Zhongwan 6</strain>
    </source>
</reference>
<dbReference type="SMART" id="SM00490">
    <property type="entry name" value="HELICc"/>
    <property type="match status" value="1"/>
</dbReference>
<dbReference type="CDD" id="cd00268">
    <property type="entry name" value="DEADc"/>
    <property type="match status" value="1"/>
</dbReference>
<dbReference type="InterPro" id="IPR000629">
    <property type="entry name" value="RNA-helicase_DEAD-box_CS"/>
</dbReference>
<evidence type="ECO:0000313" key="17">
    <source>
        <dbReference type="EMBL" id="KAI5438193.1"/>
    </source>
</evidence>
<feature type="compositionally biased region" description="Basic residues" evidence="14">
    <location>
        <begin position="66"/>
        <end position="75"/>
    </location>
</feature>
<keyword evidence="8 13" id="KW-0347">Helicase</keyword>
<evidence type="ECO:0000313" key="18">
    <source>
        <dbReference type="Proteomes" id="UP001058974"/>
    </source>
</evidence>
<evidence type="ECO:0000256" key="10">
    <source>
        <dbReference type="ARBA" id="ARBA00022884"/>
    </source>
</evidence>
<feature type="region of interest" description="Disordered" evidence="14">
    <location>
        <begin position="1"/>
        <end position="99"/>
    </location>
</feature>
<dbReference type="GO" id="GO:0005524">
    <property type="term" value="F:ATP binding"/>
    <property type="evidence" value="ECO:0007669"/>
    <property type="project" value="UniProtKB-KW"/>
</dbReference>
<accession>A0A9D4YEP2</accession>
<keyword evidence="5" id="KW-0698">rRNA processing</keyword>
<dbReference type="SUPFAM" id="SSF52540">
    <property type="entry name" value="P-loop containing nucleoside triphosphate hydrolases"/>
    <property type="match status" value="1"/>
</dbReference>
<evidence type="ECO:0000256" key="5">
    <source>
        <dbReference type="ARBA" id="ARBA00022552"/>
    </source>
</evidence>
<comment type="caution">
    <text evidence="17">The sequence shown here is derived from an EMBL/GenBank/DDBJ whole genome shotgun (WGS) entry which is preliminary data.</text>
</comment>
<proteinExistence type="inferred from homology"/>
<dbReference type="EC" id="3.6.4.13" evidence="3"/>
<keyword evidence="7 13" id="KW-0378">Hydrolase</keyword>
<dbReference type="EMBL" id="JAMSHJ010000002">
    <property type="protein sequence ID" value="KAI5438193.1"/>
    <property type="molecule type" value="Genomic_DNA"/>
</dbReference>
<feature type="domain" description="Helicase ATP-binding" evidence="15">
    <location>
        <begin position="147"/>
        <end position="325"/>
    </location>
</feature>
<evidence type="ECO:0000256" key="13">
    <source>
        <dbReference type="RuleBase" id="RU000492"/>
    </source>
</evidence>
<keyword evidence="6 13" id="KW-0547">Nucleotide-binding</keyword>
<protein>
    <recommendedName>
        <fullName evidence="3">RNA helicase</fullName>
        <ecNumber evidence="3">3.6.4.13</ecNumber>
    </recommendedName>
</protein>
<dbReference type="AlphaFoldDB" id="A0A9D4YEP2"/>
<dbReference type="InterPro" id="IPR011545">
    <property type="entry name" value="DEAD/DEAH_box_helicase_dom"/>
</dbReference>
<dbReference type="GO" id="GO:0003724">
    <property type="term" value="F:RNA helicase activity"/>
    <property type="evidence" value="ECO:0007669"/>
    <property type="project" value="UniProtKB-EC"/>
</dbReference>
<evidence type="ECO:0000259" key="15">
    <source>
        <dbReference type="PROSITE" id="PS51192"/>
    </source>
</evidence>
<dbReference type="InterPro" id="IPR001650">
    <property type="entry name" value="Helicase_C-like"/>
</dbReference>
<evidence type="ECO:0000256" key="3">
    <source>
        <dbReference type="ARBA" id="ARBA00012552"/>
    </source>
</evidence>
<dbReference type="Proteomes" id="UP001058974">
    <property type="component" value="Chromosome 2"/>
</dbReference>
<evidence type="ECO:0000256" key="4">
    <source>
        <dbReference type="ARBA" id="ARBA00022517"/>
    </source>
</evidence>
<dbReference type="Gramene" id="PSAT_LOCUS8603_t1">
    <property type="protein sequence ID" value="CAL5188422.1"/>
    <property type="gene ID" value="PSAT_LOCUS8603"/>
</dbReference>
<keyword evidence="4" id="KW-0690">Ribosome biogenesis</keyword>
<sequence>MGRKNGAVLASEPVAEQQTHDNSTTQLESSKKKNKKNKHKLQNEENTPKRKHEELNPQNDTESEKKSKKKKKHNKSKDIGEENGSGNGGNGAETVSASDEPIMVTGKNAGDEKYAAVTTFVGSGLPDNVLECCKGFEKPSPIQSRAWPFLLDGRDLIGIAATGSGKTLAFGLPAIMHVLNKRKNKVSSKGRNPLCLMLSPTRELAQQISDVLCDAGKSCGVESVCLYGGTSKGPQISALKSGIDIVIGTPGRIQDLVEMGICRLQEVSFVVLDEADRMLDMGFEQIVRSILGQTCSVRQMVMFSATWPLAVHHLAQEFMDPNPVKVVVGSEDLSANHDVMQIVEVLDERLRDKRLLALLEKYHKSQKNRVLVFVLYKWETTRVEKMLQQGGWKAVSISGDKSQHERTKALSLFKNGTCPLMIATDVAARGLDIPDVEVVINFSFPLTLEDYVHRIGRTGRAGKKGVAHTFFTNQNKGLAGELVNVLREAGQVVPDDLLKFGTHVKKKESKLYGAHFKEIPVDAPKSKKITFDNSDDED</sequence>
<comment type="similarity">
    <text evidence="2">Belongs to the DEAD box helicase family. DDX5/DBP2 subfamily.</text>
</comment>
<evidence type="ECO:0000256" key="9">
    <source>
        <dbReference type="ARBA" id="ARBA00022840"/>
    </source>
</evidence>
<comment type="subcellular location">
    <subcellularLocation>
        <location evidence="1">Nucleus</location>
        <location evidence="1">Nucleolus</location>
    </subcellularLocation>
</comment>
<evidence type="ECO:0000256" key="11">
    <source>
        <dbReference type="ARBA" id="ARBA00023242"/>
    </source>
</evidence>
<dbReference type="GO" id="GO:0016787">
    <property type="term" value="F:hydrolase activity"/>
    <property type="evidence" value="ECO:0007669"/>
    <property type="project" value="UniProtKB-KW"/>
</dbReference>
<evidence type="ECO:0000259" key="16">
    <source>
        <dbReference type="PROSITE" id="PS51194"/>
    </source>
</evidence>
<evidence type="ECO:0000256" key="1">
    <source>
        <dbReference type="ARBA" id="ARBA00004604"/>
    </source>
</evidence>
<evidence type="ECO:0000256" key="7">
    <source>
        <dbReference type="ARBA" id="ARBA00022801"/>
    </source>
</evidence>
<keyword evidence="10" id="KW-0694">RNA-binding</keyword>
<evidence type="ECO:0000256" key="14">
    <source>
        <dbReference type="SAM" id="MobiDB-lite"/>
    </source>
</evidence>
<keyword evidence="9 13" id="KW-0067">ATP-binding</keyword>
<dbReference type="GO" id="GO:0003723">
    <property type="term" value="F:RNA binding"/>
    <property type="evidence" value="ECO:0007669"/>
    <property type="project" value="UniProtKB-KW"/>
</dbReference>
<dbReference type="PROSITE" id="PS51192">
    <property type="entry name" value="HELICASE_ATP_BIND_1"/>
    <property type="match status" value="1"/>
</dbReference>
<dbReference type="PROSITE" id="PS51194">
    <property type="entry name" value="HELICASE_CTER"/>
    <property type="match status" value="1"/>
</dbReference>
<dbReference type="Gramene" id="Psat02G0407800-T1">
    <property type="protein sequence ID" value="KAI5438193.1"/>
    <property type="gene ID" value="KIW84_024078"/>
</dbReference>
<evidence type="ECO:0000256" key="8">
    <source>
        <dbReference type="ARBA" id="ARBA00022806"/>
    </source>
</evidence>
<evidence type="ECO:0000256" key="6">
    <source>
        <dbReference type="ARBA" id="ARBA00022741"/>
    </source>
</evidence>
<dbReference type="Gene3D" id="3.40.50.300">
    <property type="entry name" value="P-loop containing nucleotide triphosphate hydrolases"/>
    <property type="match status" value="2"/>
</dbReference>